<keyword evidence="9" id="KW-0325">Glycoprotein</keyword>
<dbReference type="PROSITE" id="PS00218">
    <property type="entry name" value="AMINO_ACID_PERMEASE_1"/>
    <property type="match status" value="1"/>
</dbReference>
<evidence type="ECO:0000256" key="10">
    <source>
        <dbReference type="SAM" id="MobiDB-lite"/>
    </source>
</evidence>
<dbReference type="Pfam" id="PF00324">
    <property type="entry name" value="AA_permease"/>
    <property type="match status" value="1"/>
</dbReference>
<dbReference type="GO" id="GO:0015171">
    <property type="term" value="F:amino acid transmembrane transporter activity"/>
    <property type="evidence" value="ECO:0007669"/>
    <property type="project" value="TreeGrafter"/>
</dbReference>
<evidence type="ECO:0000256" key="6">
    <source>
        <dbReference type="ARBA" id="ARBA00022970"/>
    </source>
</evidence>
<keyword evidence="7 11" id="KW-1133">Transmembrane helix</keyword>
<evidence type="ECO:0000256" key="7">
    <source>
        <dbReference type="ARBA" id="ARBA00022989"/>
    </source>
</evidence>
<dbReference type="NCBIfam" id="TIGR00913">
    <property type="entry name" value="2A0310"/>
    <property type="match status" value="1"/>
</dbReference>
<evidence type="ECO:0000313" key="13">
    <source>
        <dbReference type="EMBL" id="KAI3405824.2"/>
    </source>
</evidence>
<keyword evidence="6" id="KW-0029">Amino-acid transport</keyword>
<feature type="transmembrane region" description="Helical" evidence="11">
    <location>
        <begin position="118"/>
        <end position="139"/>
    </location>
</feature>
<dbReference type="InterPro" id="IPR004841">
    <property type="entry name" value="AA-permease/SLC12A_dom"/>
</dbReference>
<name>A0AAI9SZH7_9ASCO</name>
<dbReference type="InterPro" id="IPR050524">
    <property type="entry name" value="APC_YAT"/>
</dbReference>
<evidence type="ECO:0000256" key="11">
    <source>
        <dbReference type="SAM" id="Phobius"/>
    </source>
</evidence>
<dbReference type="EMBL" id="JAHUZD010000027">
    <property type="protein sequence ID" value="KAI3405824.2"/>
    <property type="molecule type" value="Genomic_DNA"/>
</dbReference>
<comment type="caution">
    <text evidence="13">The sequence shown here is derived from an EMBL/GenBank/DDBJ whole genome shotgun (WGS) entry which is preliminary data.</text>
</comment>
<feature type="transmembrane region" description="Helical" evidence="11">
    <location>
        <begin position="226"/>
        <end position="245"/>
    </location>
</feature>
<comment type="subcellular location">
    <subcellularLocation>
        <location evidence="1">Cell membrane</location>
        <topology evidence="1">Multi-pass membrane protein</topology>
    </subcellularLocation>
</comment>
<keyword evidence="3" id="KW-0813">Transport</keyword>
<organism evidence="13 14">
    <name type="scientific">Candida oxycetoniae</name>
    <dbReference type="NCBI Taxonomy" id="497107"/>
    <lineage>
        <taxon>Eukaryota</taxon>
        <taxon>Fungi</taxon>
        <taxon>Dikarya</taxon>
        <taxon>Ascomycota</taxon>
        <taxon>Saccharomycotina</taxon>
        <taxon>Pichiomycetes</taxon>
        <taxon>Debaryomycetaceae</taxon>
        <taxon>Candida/Lodderomyces clade</taxon>
        <taxon>Candida</taxon>
    </lineage>
</organism>
<dbReference type="FunFam" id="1.20.1740.10:FF:000017">
    <property type="entry name" value="Amino acid permease"/>
    <property type="match status" value="1"/>
</dbReference>
<keyword evidence="4" id="KW-1003">Cell membrane</keyword>
<evidence type="ECO:0000259" key="12">
    <source>
        <dbReference type="Pfam" id="PF00324"/>
    </source>
</evidence>
<feature type="compositionally biased region" description="Polar residues" evidence="10">
    <location>
        <begin position="22"/>
        <end position="46"/>
    </location>
</feature>
<dbReference type="InterPro" id="IPR004840">
    <property type="entry name" value="Amino_acid_permease_CS"/>
</dbReference>
<dbReference type="PANTHER" id="PTHR43341:SF10">
    <property type="entry name" value="S-ADENOSYLMETHIONINE PERMEASE SAM3-RELATED"/>
    <property type="match status" value="1"/>
</dbReference>
<feature type="transmembrane region" description="Helical" evidence="11">
    <location>
        <begin position="339"/>
        <end position="360"/>
    </location>
</feature>
<feature type="domain" description="Amino acid permease/ SLC12A" evidence="12">
    <location>
        <begin position="117"/>
        <end position="572"/>
    </location>
</feature>
<dbReference type="PANTHER" id="PTHR43341">
    <property type="entry name" value="AMINO ACID PERMEASE"/>
    <property type="match status" value="1"/>
</dbReference>
<keyword evidence="5 11" id="KW-0812">Transmembrane</keyword>
<evidence type="ECO:0000256" key="4">
    <source>
        <dbReference type="ARBA" id="ARBA00022475"/>
    </source>
</evidence>
<evidence type="ECO:0000313" key="14">
    <source>
        <dbReference type="Proteomes" id="UP001202479"/>
    </source>
</evidence>
<protein>
    <submittedName>
        <fullName evidence="13">SAM3</fullName>
    </submittedName>
</protein>
<feature type="transmembrane region" description="Helical" evidence="11">
    <location>
        <begin position="257"/>
        <end position="277"/>
    </location>
</feature>
<accession>A0AAI9SZH7</accession>
<feature type="transmembrane region" description="Helical" evidence="11">
    <location>
        <begin position="542"/>
        <end position="561"/>
    </location>
</feature>
<dbReference type="GeneID" id="73379048"/>
<gene>
    <name evidence="13" type="ORF">KGF56_001431</name>
</gene>
<feature type="transmembrane region" description="Helical" evidence="11">
    <location>
        <begin position="502"/>
        <end position="530"/>
    </location>
</feature>
<evidence type="ECO:0000256" key="1">
    <source>
        <dbReference type="ARBA" id="ARBA00004651"/>
    </source>
</evidence>
<comment type="similarity">
    <text evidence="2">Belongs to the amino acid-polyamine-organocation (APC) superfamily. YAT (TC 2.A.3.10) family.</text>
</comment>
<dbReference type="AlphaFoldDB" id="A0AAI9SZH7"/>
<evidence type="ECO:0000256" key="8">
    <source>
        <dbReference type="ARBA" id="ARBA00023136"/>
    </source>
</evidence>
<feature type="transmembrane region" description="Helical" evidence="11">
    <location>
        <begin position="145"/>
        <end position="165"/>
    </location>
</feature>
<dbReference type="RefSeq" id="XP_049181569.1">
    <property type="nucleotide sequence ID" value="XM_049322554.1"/>
</dbReference>
<sequence length="618" mass="68582">MVIFDRINEKEDVSLRPDSTNEKTATLSQSHSHLYGNSTDSTESALPRVSLNSYSTSTASVETSANRRRSFYQRWIDSFKPINLEDDGVDTSRLTPLEKSILASAKHPLARKLKTRHLNMIAIGGSIGTGLFVSSGYALARGGPAAVLIGYIIVGYAVLTMVYSLGELSVQFPVSGSFNAFFTRFIDPSWGFTLAIMYYLSWAISYPSELIACAMTIQFWTTSINPAVYVAIVWVVILVVNFFGVRGYGEVEFVLSIIKVLAVVGFIILGICITCGVGDQGYIGGKYWHDPGAFNHGFKGVCSVFISSAFSFGGVELVALTAAETLQPKISLRRATKQVFWRVTIFYLLTSIVIGCLVPYTNNDLLNGEGIAASPFVIAVNQGGIKVIPHIMNAVIVAAVISVGNSSVYGSSRTLASLAAQGLLPGIFGYIDKEGRPLVAILLSSLLGLLGFLVVNKNEDAVFTWFFSVCSLASFFIWLMVNVTHLRFRYALRRQSRSTNEIIFKSPLGTWGSWTGLFLLLFIICVLIWVSAYPIDVHGSDVVSFWQSCLSLPLLILIWVLHKTYYKTWNQLWIKLEDIDLDTGRREADLDRLKQEIAEEKEKFRAKPFYYKVYHFFC</sequence>
<evidence type="ECO:0000256" key="9">
    <source>
        <dbReference type="ARBA" id="ARBA00023180"/>
    </source>
</evidence>
<reference evidence="13" key="1">
    <citation type="journal article" date="2022" name="DNA Res.">
        <title>Genome analysis of five recently described species of the CUG-Ser clade uncovers Candida theae as a new hybrid lineage with pathogenic potential in the Candida parapsilosis species complex.</title>
        <authorList>
            <person name="Mixao V."/>
            <person name="Del Olmo V."/>
            <person name="Hegedusova E."/>
            <person name="Saus E."/>
            <person name="Pryszcz L."/>
            <person name="Cillingova A."/>
            <person name="Nosek J."/>
            <person name="Gabaldon T."/>
        </authorList>
    </citation>
    <scope>NUCLEOTIDE SEQUENCE</scope>
    <source>
        <strain evidence="13">CBS 10844</strain>
    </source>
</reference>
<feature type="region of interest" description="Disordered" evidence="10">
    <location>
        <begin position="13"/>
        <end position="46"/>
    </location>
</feature>
<proteinExistence type="inferred from homology"/>
<dbReference type="Proteomes" id="UP001202479">
    <property type="component" value="Unassembled WGS sequence"/>
</dbReference>
<feature type="transmembrane region" description="Helical" evidence="11">
    <location>
        <begin position="185"/>
        <end position="206"/>
    </location>
</feature>
<evidence type="ECO:0000256" key="5">
    <source>
        <dbReference type="ARBA" id="ARBA00022692"/>
    </source>
</evidence>
<keyword evidence="14" id="KW-1185">Reference proteome</keyword>
<dbReference type="Gene3D" id="1.20.1740.10">
    <property type="entry name" value="Amino acid/polyamine transporter I"/>
    <property type="match status" value="1"/>
</dbReference>
<dbReference type="GO" id="GO:0005886">
    <property type="term" value="C:plasma membrane"/>
    <property type="evidence" value="ECO:0007669"/>
    <property type="project" value="UniProtKB-SubCell"/>
</dbReference>
<dbReference type="InterPro" id="IPR004762">
    <property type="entry name" value="Amino_acid_permease_fungi"/>
</dbReference>
<feature type="transmembrane region" description="Helical" evidence="11">
    <location>
        <begin position="462"/>
        <end position="481"/>
    </location>
</feature>
<feature type="transmembrane region" description="Helical" evidence="11">
    <location>
        <begin position="438"/>
        <end position="456"/>
    </location>
</feature>
<evidence type="ECO:0000256" key="3">
    <source>
        <dbReference type="ARBA" id="ARBA00022448"/>
    </source>
</evidence>
<evidence type="ECO:0000256" key="2">
    <source>
        <dbReference type="ARBA" id="ARBA00006983"/>
    </source>
</evidence>
<keyword evidence="8 11" id="KW-0472">Membrane</keyword>